<dbReference type="PANTHER" id="PTHR42760:SF133">
    <property type="entry name" value="3-OXOACYL-[ACYL-CARRIER-PROTEIN] REDUCTASE"/>
    <property type="match status" value="1"/>
</dbReference>
<dbReference type="Pfam" id="PF00106">
    <property type="entry name" value="adh_short"/>
    <property type="match status" value="1"/>
</dbReference>
<dbReference type="FunFam" id="3.40.50.720:FF:000084">
    <property type="entry name" value="Short-chain dehydrogenase reductase"/>
    <property type="match status" value="1"/>
</dbReference>
<dbReference type="Proteomes" id="UP000214649">
    <property type="component" value="Unassembled WGS sequence"/>
</dbReference>
<evidence type="ECO:0000256" key="2">
    <source>
        <dbReference type="ARBA" id="ARBA00023002"/>
    </source>
</evidence>
<organism evidence="4 5">
    <name type="scientific">Streptococcus equinus</name>
    <name type="common">Streptococcus bovis</name>
    <dbReference type="NCBI Taxonomy" id="1335"/>
    <lineage>
        <taxon>Bacteria</taxon>
        <taxon>Bacillati</taxon>
        <taxon>Bacillota</taxon>
        <taxon>Bacilli</taxon>
        <taxon>Lactobacillales</taxon>
        <taxon>Streptococcaceae</taxon>
        <taxon>Streptococcus</taxon>
    </lineage>
</organism>
<dbReference type="SUPFAM" id="SSF51735">
    <property type="entry name" value="NAD(P)-binding Rossmann-fold domains"/>
    <property type="match status" value="1"/>
</dbReference>
<evidence type="ECO:0000256" key="3">
    <source>
        <dbReference type="RuleBase" id="RU000363"/>
    </source>
</evidence>
<gene>
    <name evidence="4" type="ORF">SAMN05216470_1023</name>
</gene>
<dbReference type="GO" id="GO:0016616">
    <property type="term" value="F:oxidoreductase activity, acting on the CH-OH group of donors, NAD or NADP as acceptor"/>
    <property type="evidence" value="ECO:0007669"/>
    <property type="project" value="TreeGrafter"/>
</dbReference>
<accession>A0A239RAB9</accession>
<proteinExistence type="inferred from homology"/>
<dbReference type="Gene3D" id="3.40.50.720">
    <property type="entry name" value="NAD(P)-binding Rossmann-like Domain"/>
    <property type="match status" value="1"/>
</dbReference>
<dbReference type="GO" id="GO:0008206">
    <property type="term" value="P:bile acid metabolic process"/>
    <property type="evidence" value="ECO:0007669"/>
    <property type="project" value="UniProtKB-ARBA"/>
</dbReference>
<evidence type="ECO:0000313" key="5">
    <source>
        <dbReference type="Proteomes" id="UP000214649"/>
    </source>
</evidence>
<reference evidence="4 5" key="1">
    <citation type="submission" date="2017-07" db="EMBL/GenBank/DDBJ databases">
        <authorList>
            <person name="Sun Z.S."/>
            <person name="Albrecht U."/>
            <person name="Echele G."/>
            <person name="Lee C.C."/>
        </authorList>
    </citation>
    <scope>NUCLEOTIDE SEQUENCE [LARGE SCALE GENOMIC DNA]</scope>
    <source>
        <strain evidence="4 5">AR3</strain>
    </source>
</reference>
<comment type="similarity">
    <text evidence="1 3">Belongs to the short-chain dehydrogenases/reductases (SDR) family.</text>
</comment>
<dbReference type="InterPro" id="IPR036291">
    <property type="entry name" value="NAD(P)-bd_dom_sf"/>
</dbReference>
<dbReference type="GO" id="GO:0006633">
    <property type="term" value="P:fatty acid biosynthetic process"/>
    <property type="evidence" value="ECO:0007669"/>
    <property type="project" value="TreeGrafter"/>
</dbReference>
<sequence>MVSAKKIKRAVKTGVSLLKTKRLIPIEHRISENVELKDKVALITGGTGGIGLSIAKSFVESGCKVIIVGRSKEKCQRCSEEVGDNCSFIAFDLEDTENIHQFIGNAVKIYGKIDILVNSAGVHSTKSLHDYFDVDTDEYDTIMTVNLKSTFFVSQAVAKYMVDNKIKGHILNISSSVQNEPAWSPYRLSKWGLKGLTSGLAEKLLPQGIIVNAIAPGSTATGLLGIKDGDSIYTDDNLVGRLVTPDEIATYAKILVSDLGNMVVGDTIYISGGRGTVTIR</sequence>
<keyword evidence="2" id="KW-0560">Oxidoreductase</keyword>
<dbReference type="InterPro" id="IPR002347">
    <property type="entry name" value="SDR_fam"/>
</dbReference>
<protein>
    <submittedName>
        <fullName evidence="4">3-oxoacyl-[acyl-carrier protein] reductase</fullName>
    </submittedName>
</protein>
<dbReference type="PRINTS" id="PR00080">
    <property type="entry name" value="SDRFAMILY"/>
</dbReference>
<dbReference type="GO" id="GO:0048038">
    <property type="term" value="F:quinone binding"/>
    <property type="evidence" value="ECO:0007669"/>
    <property type="project" value="TreeGrafter"/>
</dbReference>
<dbReference type="AlphaFoldDB" id="A0A239RAB9"/>
<evidence type="ECO:0000313" key="4">
    <source>
        <dbReference type="EMBL" id="SNU07581.1"/>
    </source>
</evidence>
<dbReference type="EMBL" id="FZRA01000002">
    <property type="protein sequence ID" value="SNU07581.1"/>
    <property type="molecule type" value="Genomic_DNA"/>
</dbReference>
<dbReference type="PANTHER" id="PTHR42760">
    <property type="entry name" value="SHORT-CHAIN DEHYDROGENASES/REDUCTASES FAMILY MEMBER"/>
    <property type="match status" value="1"/>
</dbReference>
<name>A0A239RAB9_STREI</name>
<evidence type="ECO:0000256" key="1">
    <source>
        <dbReference type="ARBA" id="ARBA00006484"/>
    </source>
</evidence>
<dbReference type="CDD" id="cd05233">
    <property type="entry name" value="SDR_c"/>
    <property type="match status" value="1"/>
</dbReference>
<dbReference type="PRINTS" id="PR00081">
    <property type="entry name" value="GDHRDH"/>
</dbReference>
<dbReference type="RefSeq" id="WP_094140727.1">
    <property type="nucleotide sequence ID" value="NZ_FZRA01000002.1"/>
</dbReference>